<organism evidence="1 2">
    <name type="scientific">Pseudomonas savastanoi</name>
    <name type="common">Pseudomonas syringae pv. savastanoi</name>
    <dbReference type="NCBI Taxonomy" id="29438"/>
    <lineage>
        <taxon>Bacteria</taxon>
        <taxon>Pseudomonadati</taxon>
        <taxon>Pseudomonadota</taxon>
        <taxon>Gammaproteobacteria</taxon>
        <taxon>Pseudomonadales</taxon>
        <taxon>Pseudomonadaceae</taxon>
        <taxon>Pseudomonas</taxon>
    </lineage>
</organism>
<evidence type="ECO:0000313" key="1">
    <source>
        <dbReference type="EMBL" id="RMT16586.1"/>
    </source>
</evidence>
<sequence length="113" mass="12262">MARAHSFPQPELRSLSKFWPRRAGHRRFIRLGAMATLFLLQAARTNLSWQYGLSMMIKRTSIMRCAAMLTITFMSALTVHSALAETPGISASSSGSVIGDDVLYSVGGGNAVT</sequence>
<accession>A0A3M5J0M0</accession>
<evidence type="ECO:0000313" key="2">
    <source>
        <dbReference type="Proteomes" id="UP000278180"/>
    </source>
</evidence>
<gene>
    <name evidence="1" type="ORF">ALP51_04921</name>
</gene>
<proteinExistence type="predicted"/>
<feature type="non-terminal residue" evidence="1">
    <location>
        <position position="113"/>
    </location>
</feature>
<protein>
    <submittedName>
        <fullName evidence="1">Uncharacterized protein</fullName>
    </submittedName>
</protein>
<dbReference type="EMBL" id="RBTE01000622">
    <property type="protein sequence ID" value="RMT16586.1"/>
    <property type="molecule type" value="Genomic_DNA"/>
</dbReference>
<dbReference type="AlphaFoldDB" id="A0A3M5J0M0"/>
<dbReference type="Proteomes" id="UP000278180">
    <property type="component" value="Unassembled WGS sequence"/>
</dbReference>
<name>A0A3M5J0M0_PSESS</name>
<comment type="caution">
    <text evidence="1">The sequence shown here is derived from an EMBL/GenBank/DDBJ whole genome shotgun (WGS) entry which is preliminary data.</text>
</comment>
<reference evidence="1 2" key="1">
    <citation type="submission" date="2018-08" db="EMBL/GenBank/DDBJ databases">
        <title>Recombination of ecologically and evolutionarily significant loci maintains genetic cohesion in the Pseudomonas syringae species complex.</title>
        <authorList>
            <person name="Dillon M."/>
            <person name="Thakur S."/>
            <person name="Almeida R.N.D."/>
            <person name="Weir B.S."/>
            <person name="Guttman D.S."/>
        </authorList>
    </citation>
    <scope>NUCLEOTIDE SEQUENCE [LARGE SCALE GENOMIC DNA]</scope>
    <source>
        <strain evidence="1 2">ICMP 13684</strain>
    </source>
</reference>